<protein>
    <submittedName>
        <fullName evidence="3">Uncharacterized protein</fullName>
    </submittedName>
</protein>
<keyword evidence="2" id="KW-0732">Signal</keyword>
<evidence type="ECO:0000313" key="4">
    <source>
        <dbReference type="Proteomes" id="UP001596091"/>
    </source>
</evidence>
<keyword evidence="4" id="KW-1185">Reference proteome</keyword>
<dbReference type="RefSeq" id="WP_263332666.1">
    <property type="nucleotide sequence ID" value="NZ_JAGSYH010000001.1"/>
</dbReference>
<organism evidence="3 4">
    <name type="scientific">Acidicapsa dinghuensis</name>
    <dbReference type="NCBI Taxonomy" id="2218256"/>
    <lineage>
        <taxon>Bacteria</taxon>
        <taxon>Pseudomonadati</taxon>
        <taxon>Acidobacteriota</taxon>
        <taxon>Terriglobia</taxon>
        <taxon>Terriglobales</taxon>
        <taxon>Acidobacteriaceae</taxon>
        <taxon>Acidicapsa</taxon>
    </lineage>
</organism>
<feature type="signal peptide" evidence="2">
    <location>
        <begin position="1"/>
        <end position="34"/>
    </location>
</feature>
<accession>A0ABW1EKX2</accession>
<evidence type="ECO:0000313" key="3">
    <source>
        <dbReference type="EMBL" id="MFC5864723.1"/>
    </source>
</evidence>
<comment type="caution">
    <text evidence="3">The sequence shown here is derived from an EMBL/GenBank/DDBJ whole genome shotgun (WGS) entry which is preliminary data.</text>
</comment>
<feature type="chain" id="PRO_5045142407" evidence="2">
    <location>
        <begin position="35"/>
        <end position="134"/>
    </location>
</feature>
<evidence type="ECO:0000256" key="2">
    <source>
        <dbReference type="SAM" id="SignalP"/>
    </source>
</evidence>
<feature type="compositionally biased region" description="Pro residues" evidence="1">
    <location>
        <begin position="62"/>
        <end position="71"/>
    </location>
</feature>
<feature type="compositionally biased region" description="Low complexity" evidence="1">
    <location>
        <begin position="51"/>
        <end position="61"/>
    </location>
</feature>
<name>A0ABW1EKX2_9BACT</name>
<evidence type="ECO:0000256" key="1">
    <source>
        <dbReference type="SAM" id="MobiDB-lite"/>
    </source>
</evidence>
<proteinExistence type="predicted"/>
<sequence length="134" mass="14530">MQISRSRSFGLARMARKTVPPLLLAMCFTGICVAQEKDSKGTQSPKPQQVPQPAQTASSTTPPQPGQPPANPQTSEQKQLADDTARLLQLANELKTEMDKSTKDTLSLSVVKKADEIEKLARKVRAEMKAALGD</sequence>
<dbReference type="Proteomes" id="UP001596091">
    <property type="component" value="Unassembled WGS sequence"/>
</dbReference>
<dbReference type="EMBL" id="JBHSPH010000010">
    <property type="protein sequence ID" value="MFC5864723.1"/>
    <property type="molecule type" value="Genomic_DNA"/>
</dbReference>
<reference evidence="4" key="1">
    <citation type="journal article" date="2019" name="Int. J. Syst. Evol. Microbiol.">
        <title>The Global Catalogue of Microorganisms (GCM) 10K type strain sequencing project: providing services to taxonomists for standard genome sequencing and annotation.</title>
        <authorList>
            <consortium name="The Broad Institute Genomics Platform"/>
            <consortium name="The Broad Institute Genome Sequencing Center for Infectious Disease"/>
            <person name="Wu L."/>
            <person name="Ma J."/>
        </authorList>
    </citation>
    <scope>NUCLEOTIDE SEQUENCE [LARGE SCALE GENOMIC DNA]</scope>
    <source>
        <strain evidence="4">JCM 4087</strain>
    </source>
</reference>
<gene>
    <name evidence="3" type="ORF">ACFPT7_20610</name>
</gene>
<feature type="region of interest" description="Disordered" evidence="1">
    <location>
        <begin position="37"/>
        <end position="82"/>
    </location>
</feature>